<dbReference type="InterPro" id="IPR051907">
    <property type="entry name" value="DoxX-like_oxidoreductase"/>
</dbReference>
<dbReference type="AlphaFoldDB" id="A0A848L7E0"/>
<reference evidence="8 9" key="1">
    <citation type="submission" date="2020-04" db="EMBL/GenBank/DDBJ databases">
        <title>Gordonia sp. nov. TBRC 11910.</title>
        <authorList>
            <person name="Suriyachadkun C."/>
        </authorList>
    </citation>
    <scope>NUCLEOTIDE SEQUENCE [LARGE SCALE GENOMIC DNA]</scope>
    <source>
        <strain evidence="8 9">TBRC 11910</strain>
    </source>
</reference>
<keyword evidence="5 7" id="KW-1133">Transmembrane helix</keyword>
<comment type="subcellular location">
    <subcellularLocation>
        <location evidence="1">Cell membrane</location>
        <topology evidence="1">Multi-pass membrane protein</topology>
    </subcellularLocation>
</comment>
<gene>
    <name evidence="8" type="ORF">HH308_27185</name>
</gene>
<evidence type="ECO:0000313" key="9">
    <source>
        <dbReference type="Proteomes" id="UP000550729"/>
    </source>
</evidence>
<organism evidence="8 9">
    <name type="scientific">Gordonia asplenii</name>
    <dbReference type="NCBI Taxonomy" id="2725283"/>
    <lineage>
        <taxon>Bacteria</taxon>
        <taxon>Bacillati</taxon>
        <taxon>Actinomycetota</taxon>
        <taxon>Actinomycetes</taxon>
        <taxon>Mycobacteriales</taxon>
        <taxon>Gordoniaceae</taxon>
        <taxon>Gordonia</taxon>
    </lineage>
</organism>
<sequence length="137" mass="14633">MTAIRSVALLVARLILGFVFIMHGWQKLHTNGISNVEKGFSAMGIPAPGLAAQYATWVELIGGIALVLGLLLPLVGILLSADMLGAMAYAHWDAGFWASDGGYELVLSLVAASLAIGFAKPGFAALDNYLFRWQRQD</sequence>
<dbReference type="Proteomes" id="UP000550729">
    <property type="component" value="Unassembled WGS sequence"/>
</dbReference>
<dbReference type="EMBL" id="JABBNB010000044">
    <property type="protein sequence ID" value="NMO04915.1"/>
    <property type="molecule type" value="Genomic_DNA"/>
</dbReference>
<evidence type="ECO:0000256" key="1">
    <source>
        <dbReference type="ARBA" id="ARBA00004651"/>
    </source>
</evidence>
<dbReference type="GO" id="GO:0005886">
    <property type="term" value="C:plasma membrane"/>
    <property type="evidence" value="ECO:0007669"/>
    <property type="project" value="UniProtKB-SubCell"/>
</dbReference>
<comment type="caution">
    <text evidence="8">The sequence shown here is derived from an EMBL/GenBank/DDBJ whole genome shotgun (WGS) entry which is preliminary data.</text>
</comment>
<evidence type="ECO:0000256" key="5">
    <source>
        <dbReference type="ARBA" id="ARBA00022989"/>
    </source>
</evidence>
<evidence type="ECO:0000256" key="4">
    <source>
        <dbReference type="ARBA" id="ARBA00022692"/>
    </source>
</evidence>
<evidence type="ECO:0000256" key="2">
    <source>
        <dbReference type="ARBA" id="ARBA00006679"/>
    </source>
</evidence>
<evidence type="ECO:0000256" key="7">
    <source>
        <dbReference type="SAM" id="Phobius"/>
    </source>
</evidence>
<proteinExistence type="inferred from homology"/>
<comment type="similarity">
    <text evidence="2">Belongs to the DoxX family.</text>
</comment>
<dbReference type="PANTHER" id="PTHR33452:SF1">
    <property type="entry name" value="INNER MEMBRANE PROTEIN YPHA-RELATED"/>
    <property type="match status" value="1"/>
</dbReference>
<accession>A0A848L7E0</accession>
<evidence type="ECO:0000313" key="8">
    <source>
        <dbReference type="EMBL" id="NMO04915.1"/>
    </source>
</evidence>
<feature type="transmembrane region" description="Helical" evidence="7">
    <location>
        <begin position="7"/>
        <end position="25"/>
    </location>
</feature>
<dbReference type="InterPro" id="IPR032808">
    <property type="entry name" value="DoxX"/>
</dbReference>
<protein>
    <submittedName>
        <fullName evidence="8">DoxX family protein</fullName>
    </submittedName>
</protein>
<keyword evidence="4 7" id="KW-0812">Transmembrane</keyword>
<dbReference type="Pfam" id="PF07681">
    <property type="entry name" value="DoxX"/>
    <property type="match status" value="1"/>
</dbReference>
<keyword evidence="3" id="KW-1003">Cell membrane</keyword>
<feature type="transmembrane region" description="Helical" evidence="7">
    <location>
        <begin position="60"/>
        <end position="81"/>
    </location>
</feature>
<keyword evidence="9" id="KW-1185">Reference proteome</keyword>
<dbReference type="PANTHER" id="PTHR33452">
    <property type="entry name" value="OXIDOREDUCTASE CATD-RELATED"/>
    <property type="match status" value="1"/>
</dbReference>
<name>A0A848L7E0_9ACTN</name>
<dbReference type="RefSeq" id="WP_170197418.1">
    <property type="nucleotide sequence ID" value="NZ_JABBNB010000044.1"/>
</dbReference>
<evidence type="ECO:0000256" key="3">
    <source>
        <dbReference type="ARBA" id="ARBA00022475"/>
    </source>
</evidence>
<evidence type="ECO:0000256" key="6">
    <source>
        <dbReference type="ARBA" id="ARBA00023136"/>
    </source>
</evidence>
<keyword evidence="6 7" id="KW-0472">Membrane</keyword>